<protein>
    <recommendedName>
        <fullName evidence="3">Lipocalin-like domain-containing protein</fullName>
    </recommendedName>
</protein>
<gene>
    <name evidence="1" type="ORF">EZV76_10820</name>
</gene>
<comment type="caution">
    <text evidence="1">The sequence shown here is derived from an EMBL/GenBank/DDBJ whole genome shotgun (WGS) entry which is preliminary data.</text>
</comment>
<name>A0A4S8RMM8_9FLAO</name>
<evidence type="ECO:0000313" key="1">
    <source>
        <dbReference type="EMBL" id="THV59310.1"/>
    </source>
</evidence>
<organism evidence="1 2">
    <name type="scientific">Flagellimonas alvinocaridis</name>
    <dbReference type="NCBI Taxonomy" id="2530200"/>
    <lineage>
        <taxon>Bacteria</taxon>
        <taxon>Pseudomonadati</taxon>
        <taxon>Bacteroidota</taxon>
        <taxon>Flavobacteriia</taxon>
        <taxon>Flavobacteriales</taxon>
        <taxon>Flavobacteriaceae</taxon>
        <taxon>Flagellimonas</taxon>
    </lineage>
</organism>
<accession>A0A4S8RMM8</accession>
<sequence length="130" mass="15220">MRKNLIVLLIFFPITLLGQELECCKTTSEVEDHLNGYWQMKDSNPKEQIRFEFNNGNGRFWKYTLNHKGEVTKSEEIDQTLEIFKSESGFEIDWSNGNRIGTSQIKILNPTNLVFVRRDGKKTEFSKIID</sequence>
<reference evidence="1 2" key="1">
    <citation type="submission" date="2019-03" db="EMBL/GenBank/DDBJ databases">
        <title>Muricauda SCR12 sp.nov, a marine bacterium isolated from Pacific Ocean:the Okinawa trough.</title>
        <authorList>
            <person name="Liu L."/>
        </authorList>
    </citation>
    <scope>NUCLEOTIDE SEQUENCE [LARGE SCALE GENOMIC DNA]</scope>
    <source>
        <strain evidence="1 2">SCR12</strain>
    </source>
</reference>
<dbReference type="Proteomes" id="UP000310406">
    <property type="component" value="Unassembled WGS sequence"/>
</dbReference>
<keyword evidence="2" id="KW-1185">Reference proteome</keyword>
<evidence type="ECO:0000313" key="2">
    <source>
        <dbReference type="Proteomes" id="UP000310406"/>
    </source>
</evidence>
<dbReference type="RefSeq" id="WP_136566557.1">
    <property type="nucleotide sequence ID" value="NZ_SNTZ01000004.1"/>
</dbReference>
<proteinExistence type="predicted"/>
<dbReference type="OrthoDB" id="1190940at2"/>
<dbReference type="EMBL" id="SNTZ01000004">
    <property type="protein sequence ID" value="THV59310.1"/>
    <property type="molecule type" value="Genomic_DNA"/>
</dbReference>
<evidence type="ECO:0008006" key="3">
    <source>
        <dbReference type="Google" id="ProtNLM"/>
    </source>
</evidence>
<dbReference type="AlphaFoldDB" id="A0A4S8RMM8"/>